<feature type="compositionally biased region" description="Basic and acidic residues" evidence="1">
    <location>
        <begin position="252"/>
        <end position="276"/>
    </location>
</feature>
<feature type="compositionally biased region" description="Polar residues" evidence="1">
    <location>
        <begin position="194"/>
        <end position="203"/>
    </location>
</feature>
<feature type="compositionally biased region" description="Basic and acidic residues" evidence="1">
    <location>
        <begin position="296"/>
        <end position="324"/>
    </location>
</feature>
<feature type="region of interest" description="Disordered" evidence="1">
    <location>
        <begin position="153"/>
        <end position="341"/>
    </location>
</feature>
<feature type="compositionally biased region" description="Basic and acidic residues" evidence="1">
    <location>
        <begin position="163"/>
        <end position="180"/>
    </location>
</feature>
<dbReference type="OrthoDB" id="3550095at2759"/>
<name>A0A084G264_PSEDA</name>
<comment type="caution">
    <text evidence="2">The sequence shown here is derived from an EMBL/GenBank/DDBJ whole genome shotgun (WGS) entry which is preliminary data.</text>
</comment>
<proteinExistence type="predicted"/>
<dbReference type="EMBL" id="JOWA01000110">
    <property type="protein sequence ID" value="KEZ41426.1"/>
    <property type="molecule type" value="Genomic_DNA"/>
</dbReference>
<dbReference type="KEGG" id="sapo:SAPIO_CDS7555"/>
<protein>
    <submittedName>
        <fullName evidence="2">Uncharacterized protein</fullName>
    </submittedName>
</protein>
<feature type="compositionally biased region" description="Low complexity" evidence="1">
    <location>
        <begin position="278"/>
        <end position="295"/>
    </location>
</feature>
<reference evidence="2 3" key="1">
    <citation type="journal article" date="2014" name="Genome Announc.">
        <title>Draft genome sequence of the pathogenic fungus Scedosporium apiospermum.</title>
        <authorList>
            <person name="Vandeputte P."/>
            <person name="Ghamrawi S."/>
            <person name="Rechenmann M."/>
            <person name="Iltis A."/>
            <person name="Giraud S."/>
            <person name="Fleury M."/>
            <person name="Thornton C."/>
            <person name="Delhaes L."/>
            <person name="Meyer W."/>
            <person name="Papon N."/>
            <person name="Bouchara J.P."/>
        </authorList>
    </citation>
    <scope>NUCLEOTIDE SEQUENCE [LARGE SCALE GENOMIC DNA]</scope>
    <source>
        <strain evidence="2 3">IHEM 14462</strain>
    </source>
</reference>
<keyword evidence="3" id="KW-1185">Reference proteome</keyword>
<dbReference type="AlphaFoldDB" id="A0A084G264"/>
<accession>A0A084G264</accession>
<dbReference type="HOGENOM" id="CLU_814216_0_0_1"/>
<evidence type="ECO:0000256" key="1">
    <source>
        <dbReference type="SAM" id="MobiDB-lite"/>
    </source>
</evidence>
<dbReference type="VEuPathDB" id="FungiDB:SAPIO_CDS7555"/>
<feature type="compositionally biased region" description="Basic and acidic residues" evidence="1">
    <location>
        <begin position="1"/>
        <end position="26"/>
    </location>
</feature>
<feature type="compositionally biased region" description="Basic and acidic residues" evidence="1">
    <location>
        <begin position="204"/>
        <end position="219"/>
    </location>
</feature>
<dbReference type="RefSeq" id="XP_016641225.1">
    <property type="nucleotide sequence ID" value="XM_016789398.1"/>
</dbReference>
<dbReference type="GeneID" id="27726627"/>
<gene>
    <name evidence="2" type="ORF">SAPIO_CDS7555</name>
</gene>
<dbReference type="Proteomes" id="UP000028545">
    <property type="component" value="Unassembled WGS sequence"/>
</dbReference>
<feature type="region of interest" description="Disordered" evidence="1">
    <location>
        <begin position="1"/>
        <end position="55"/>
    </location>
</feature>
<sequence length="341" mass="38090">MPEEPSAKPEKKAKSGHGTRETKPDIPKAASGDDTDADSASVDKAEEGEILDEDAQLEWDEKMIFQEHKEIHLADAVAGPLPSEYTEDILIPPAWDAEYLVSKFVNPDNRGAYCSPAWGTPLWDKYKDTAPFKIATLSDDGTVDSAPLQRLLATRRSSMNPGPRREPQQPSKEPLDEHGALDTGGNFTVGDASINGSTPTPSESPERRFSSTQKDRRPIIDSYRPNYGKASGPSTERRRNGQSRSPSAARRNSSDDQTQRFQKGLDERGRDHRESSVESDLNSLENELLGISPKSSSDEEKEREEEMGKKKEDDKKRPDEDAIPKIKRRRVKVDSAFSRRW</sequence>
<evidence type="ECO:0000313" key="2">
    <source>
        <dbReference type="EMBL" id="KEZ41426.1"/>
    </source>
</evidence>
<organism evidence="2 3">
    <name type="scientific">Pseudallescheria apiosperma</name>
    <name type="common">Scedosporium apiospermum</name>
    <dbReference type="NCBI Taxonomy" id="563466"/>
    <lineage>
        <taxon>Eukaryota</taxon>
        <taxon>Fungi</taxon>
        <taxon>Dikarya</taxon>
        <taxon>Ascomycota</taxon>
        <taxon>Pezizomycotina</taxon>
        <taxon>Sordariomycetes</taxon>
        <taxon>Hypocreomycetidae</taxon>
        <taxon>Microascales</taxon>
        <taxon>Microascaceae</taxon>
        <taxon>Scedosporium</taxon>
    </lineage>
</organism>
<evidence type="ECO:0000313" key="3">
    <source>
        <dbReference type="Proteomes" id="UP000028545"/>
    </source>
</evidence>